<evidence type="ECO:0000313" key="3">
    <source>
        <dbReference type="Proteomes" id="UP000658225"/>
    </source>
</evidence>
<dbReference type="Proteomes" id="UP000658225">
    <property type="component" value="Unassembled WGS sequence"/>
</dbReference>
<dbReference type="PANTHER" id="PTHR10362">
    <property type="entry name" value="HISTIDINE AMMONIA-LYASE"/>
    <property type="match status" value="1"/>
</dbReference>
<dbReference type="EMBL" id="JADBEL010000001">
    <property type="protein sequence ID" value="MBE1552997.1"/>
    <property type="molecule type" value="Genomic_DNA"/>
</dbReference>
<dbReference type="AlphaFoldDB" id="A0A927MH13"/>
<keyword evidence="3" id="KW-1185">Reference proteome</keyword>
<reference evidence="2" key="1">
    <citation type="submission" date="2020-10" db="EMBL/GenBank/DDBJ databases">
        <title>Genomic Encyclopedia of Type Strains, Phase IV (KMG-IV): sequencing the most valuable type-strain genomes for metagenomic binning, comparative biology and taxonomic classification.</title>
        <authorList>
            <person name="Goeker M."/>
        </authorList>
    </citation>
    <scope>NUCLEOTIDE SEQUENCE</scope>
    <source>
        <strain evidence="2">DSM 13886</strain>
    </source>
</reference>
<evidence type="ECO:0000256" key="1">
    <source>
        <dbReference type="ARBA" id="ARBA00023239"/>
    </source>
</evidence>
<dbReference type="Pfam" id="PF00221">
    <property type="entry name" value="Lyase_aromatic"/>
    <property type="match status" value="1"/>
</dbReference>
<sequence>MYKQSILLNGQQLSIEDVHKVAVLKVNVEICPQALSKVKEARKVILEMLDSDIPIYGFNRGVGANKDREIEPTFYEEYNRNLILSHSAGVGPEASEAVVRATMLARLNTLLLGCTGIQPEIVMMYKEFLNKEIHPVVPERGSVGVGDITCLSHIGLAMIGEGEVHYKAEKKTAAEALKKARLQPIKLGPKDGLAIVSSNALAAGKGALVLKEVTDILEMAEIIYSLSLEGLNGNVSPLDKGAYKVRPFPGQEVSASNVRKYLQNSYLWQSNQTKALQDPLCFRDACQVHGTVRDSLEYVSNYMNLQLNSSDDNPCLLFEEKRIIACSNYEVLTWVLGFEMLGNALNHLAKIACYRTIKLSTPSFTGLPRFLSPSKETIAFGTIQKTFTSLANEIRHLSNPSSSDYFSLAEDIEDHASNSMHVVTKTATIIDNLYYILGIEAMHAAQAIDLRRENNLGVGTATAYTLFRSKVPFLDKDRNLSIDINEAYKLLKSGELLEKVKLATNKG</sequence>
<accession>A0A927MH13</accession>
<dbReference type="EC" id="4.3.1.3" evidence="2"/>
<dbReference type="InterPro" id="IPR008948">
    <property type="entry name" value="L-Aspartase-like"/>
</dbReference>
<keyword evidence="1 2" id="KW-0456">Lyase</keyword>
<dbReference type="RefSeq" id="WP_192596837.1">
    <property type="nucleotide sequence ID" value="NZ_JADBEL010000001.1"/>
</dbReference>
<protein>
    <submittedName>
        <fullName evidence="2">Histidine ammonia-lyase</fullName>
        <ecNumber evidence="2">4.3.1.3</ecNumber>
    </submittedName>
</protein>
<dbReference type="SUPFAM" id="SSF48557">
    <property type="entry name" value="L-aspartase-like"/>
    <property type="match status" value="1"/>
</dbReference>
<proteinExistence type="predicted"/>
<dbReference type="Gene3D" id="1.20.200.10">
    <property type="entry name" value="Fumarase/aspartase (Central domain)"/>
    <property type="match status" value="1"/>
</dbReference>
<evidence type="ECO:0000313" key="2">
    <source>
        <dbReference type="EMBL" id="MBE1552997.1"/>
    </source>
</evidence>
<comment type="caution">
    <text evidence="2">The sequence shown here is derived from an EMBL/GenBank/DDBJ whole genome shotgun (WGS) entry which is preliminary data.</text>
</comment>
<dbReference type="CDD" id="cd00332">
    <property type="entry name" value="PAL-HAL"/>
    <property type="match status" value="1"/>
</dbReference>
<dbReference type="InterPro" id="IPR001106">
    <property type="entry name" value="Aromatic_Lyase"/>
</dbReference>
<dbReference type="InterPro" id="IPR024083">
    <property type="entry name" value="Fumarase/histidase_N"/>
</dbReference>
<gene>
    <name evidence="2" type="ORF">H4683_000066</name>
</gene>
<dbReference type="Gene3D" id="1.10.275.10">
    <property type="entry name" value="Fumarase/aspartase (N-terminal domain)"/>
    <property type="match status" value="1"/>
</dbReference>
<dbReference type="GO" id="GO:0004397">
    <property type="term" value="F:histidine ammonia-lyase activity"/>
    <property type="evidence" value="ECO:0007669"/>
    <property type="project" value="UniProtKB-EC"/>
</dbReference>
<dbReference type="FunFam" id="1.10.275.10:FF:000005">
    <property type="entry name" value="Histidine ammonia-lyase"/>
    <property type="match status" value="1"/>
</dbReference>
<name>A0A927MH13_9BACL</name>
<organism evidence="2 3">
    <name type="scientific">Sporosarcina limicola</name>
    <dbReference type="NCBI Taxonomy" id="34101"/>
    <lineage>
        <taxon>Bacteria</taxon>
        <taxon>Bacillati</taxon>
        <taxon>Bacillota</taxon>
        <taxon>Bacilli</taxon>
        <taxon>Bacillales</taxon>
        <taxon>Caryophanaceae</taxon>
        <taxon>Sporosarcina</taxon>
    </lineage>
</organism>